<dbReference type="PRINTS" id="PR00385">
    <property type="entry name" value="P450"/>
</dbReference>
<comment type="similarity">
    <text evidence="3 8">Belongs to the cytochrome P450 family.</text>
</comment>
<dbReference type="Proteomes" id="UP001383192">
    <property type="component" value="Unassembled WGS sequence"/>
</dbReference>
<evidence type="ECO:0000256" key="3">
    <source>
        <dbReference type="ARBA" id="ARBA00010617"/>
    </source>
</evidence>
<dbReference type="PRINTS" id="PR00465">
    <property type="entry name" value="EP450IV"/>
</dbReference>
<comment type="pathway">
    <text evidence="2">Secondary metabolite biosynthesis.</text>
</comment>
<organism evidence="9 10">
    <name type="scientific">Paramarasmius palmivorus</name>
    <dbReference type="NCBI Taxonomy" id="297713"/>
    <lineage>
        <taxon>Eukaryota</taxon>
        <taxon>Fungi</taxon>
        <taxon>Dikarya</taxon>
        <taxon>Basidiomycota</taxon>
        <taxon>Agaricomycotina</taxon>
        <taxon>Agaricomycetes</taxon>
        <taxon>Agaricomycetidae</taxon>
        <taxon>Agaricales</taxon>
        <taxon>Marasmiineae</taxon>
        <taxon>Marasmiaceae</taxon>
        <taxon>Paramarasmius</taxon>
    </lineage>
</organism>
<keyword evidence="10" id="KW-1185">Reference proteome</keyword>
<comment type="cofactor">
    <cofactor evidence="1 7">
        <name>heme</name>
        <dbReference type="ChEBI" id="CHEBI:30413"/>
    </cofactor>
</comment>
<dbReference type="SUPFAM" id="SSF48264">
    <property type="entry name" value="Cytochrome P450"/>
    <property type="match status" value="1"/>
</dbReference>
<dbReference type="InterPro" id="IPR050121">
    <property type="entry name" value="Cytochrome_P450_monoxygenase"/>
</dbReference>
<evidence type="ECO:0000256" key="2">
    <source>
        <dbReference type="ARBA" id="ARBA00005179"/>
    </source>
</evidence>
<evidence type="ECO:0000256" key="4">
    <source>
        <dbReference type="ARBA" id="ARBA00022723"/>
    </source>
</evidence>
<protein>
    <recommendedName>
        <fullName evidence="11">Cytochrome P450</fullName>
    </recommendedName>
</protein>
<proteinExistence type="inferred from homology"/>
<dbReference type="GO" id="GO:0004497">
    <property type="term" value="F:monooxygenase activity"/>
    <property type="evidence" value="ECO:0007669"/>
    <property type="project" value="UniProtKB-KW"/>
</dbReference>
<evidence type="ECO:0000313" key="10">
    <source>
        <dbReference type="Proteomes" id="UP001383192"/>
    </source>
</evidence>
<dbReference type="PANTHER" id="PTHR24305">
    <property type="entry name" value="CYTOCHROME P450"/>
    <property type="match status" value="1"/>
</dbReference>
<sequence length="259" mass="28984">MDVLEEIESLVDIALHDPNEYDPDSEPNVFYALIKNARTEGKLRQSNTVIRDWLVSEGATLRVAGSSTVANACTIGARYLMQDERVRHTLVHELEKVWPDKGLPMTLERLEKLPYLTAVIKESLRLSHGAASPLSRVVPDSGAIIAGHPVPPGTVVSISNLFVHLNPEIFPGPTLFRPERWMENKDSSLDRYLVAFGRGPRSCLGINLAWSELYLIMGNVFRKLDLKSRSDLSSNVRFKEILSPMYEEDVLSATVSERS</sequence>
<dbReference type="PANTHER" id="PTHR24305:SF157">
    <property type="entry name" value="N-ACETYLTRYPTOPHAN 6-HYDROXYLASE IVOC-RELATED"/>
    <property type="match status" value="1"/>
</dbReference>
<dbReference type="InterPro" id="IPR017972">
    <property type="entry name" value="Cyt_P450_CS"/>
</dbReference>
<dbReference type="InterPro" id="IPR001128">
    <property type="entry name" value="Cyt_P450"/>
</dbReference>
<dbReference type="PROSITE" id="PS00086">
    <property type="entry name" value="CYTOCHROME_P450"/>
    <property type="match status" value="1"/>
</dbReference>
<evidence type="ECO:0000256" key="6">
    <source>
        <dbReference type="ARBA" id="ARBA00023004"/>
    </source>
</evidence>
<comment type="caution">
    <text evidence="9">The sequence shown here is derived from an EMBL/GenBank/DDBJ whole genome shotgun (WGS) entry which is preliminary data.</text>
</comment>
<dbReference type="AlphaFoldDB" id="A0AAW0D825"/>
<dbReference type="GO" id="GO:0005506">
    <property type="term" value="F:iron ion binding"/>
    <property type="evidence" value="ECO:0007669"/>
    <property type="project" value="InterPro"/>
</dbReference>
<dbReference type="Pfam" id="PF00067">
    <property type="entry name" value="p450"/>
    <property type="match status" value="1"/>
</dbReference>
<keyword evidence="5 8" id="KW-0560">Oxidoreductase</keyword>
<gene>
    <name evidence="9" type="ORF">VNI00_006703</name>
</gene>
<keyword evidence="6 7" id="KW-0408">Iron</keyword>
<keyword evidence="8" id="KW-0503">Monooxygenase</keyword>
<evidence type="ECO:0000256" key="7">
    <source>
        <dbReference type="PIRSR" id="PIRSR602403-1"/>
    </source>
</evidence>
<evidence type="ECO:0000256" key="8">
    <source>
        <dbReference type="RuleBase" id="RU000461"/>
    </source>
</evidence>
<reference evidence="9 10" key="1">
    <citation type="submission" date="2024-01" db="EMBL/GenBank/DDBJ databases">
        <title>A draft genome for a cacao thread blight-causing isolate of Paramarasmius palmivorus.</title>
        <authorList>
            <person name="Baruah I.K."/>
            <person name="Bukari Y."/>
            <person name="Amoako-Attah I."/>
            <person name="Meinhardt L.W."/>
            <person name="Bailey B.A."/>
            <person name="Cohen S.P."/>
        </authorList>
    </citation>
    <scope>NUCLEOTIDE SEQUENCE [LARGE SCALE GENOMIC DNA]</scope>
    <source>
        <strain evidence="9 10">GH-12</strain>
    </source>
</reference>
<dbReference type="InterPro" id="IPR002403">
    <property type="entry name" value="Cyt_P450_E_grp-IV"/>
</dbReference>
<keyword evidence="4 7" id="KW-0479">Metal-binding</keyword>
<accession>A0AAW0D825</accession>
<dbReference type="EMBL" id="JAYKXP010000020">
    <property type="protein sequence ID" value="KAK7047472.1"/>
    <property type="molecule type" value="Genomic_DNA"/>
</dbReference>
<evidence type="ECO:0000313" key="9">
    <source>
        <dbReference type="EMBL" id="KAK7047472.1"/>
    </source>
</evidence>
<dbReference type="GO" id="GO:0016705">
    <property type="term" value="F:oxidoreductase activity, acting on paired donors, with incorporation or reduction of molecular oxygen"/>
    <property type="evidence" value="ECO:0007669"/>
    <property type="project" value="InterPro"/>
</dbReference>
<keyword evidence="7 8" id="KW-0349">Heme</keyword>
<evidence type="ECO:0008006" key="11">
    <source>
        <dbReference type="Google" id="ProtNLM"/>
    </source>
</evidence>
<feature type="binding site" description="axial binding residue" evidence="7">
    <location>
        <position position="203"/>
    </location>
    <ligand>
        <name>heme</name>
        <dbReference type="ChEBI" id="CHEBI:30413"/>
    </ligand>
    <ligandPart>
        <name>Fe</name>
        <dbReference type="ChEBI" id="CHEBI:18248"/>
    </ligandPart>
</feature>
<evidence type="ECO:0000256" key="5">
    <source>
        <dbReference type="ARBA" id="ARBA00023002"/>
    </source>
</evidence>
<name>A0AAW0D825_9AGAR</name>
<dbReference type="Gene3D" id="1.10.630.10">
    <property type="entry name" value="Cytochrome P450"/>
    <property type="match status" value="1"/>
</dbReference>
<dbReference type="GO" id="GO:0020037">
    <property type="term" value="F:heme binding"/>
    <property type="evidence" value="ECO:0007669"/>
    <property type="project" value="InterPro"/>
</dbReference>
<dbReference type="InterPro" id="IPR036396">
    <property type="entry name" value="Cyt_P450_sf"/>
</dbReference>
<evidence type="ECO:0000256" key="1">
    <source>
        <dbReference type="ARBA" id="ARBA00001971"/>
    </source>
</evidence>